<organism evidence="3 4">
    <name type="scientific">Stratiformator vulcanicus</name>
    <dbReference type="NCBI Taxonomy" id="2527980"/>
    <lineage>
        <taxon>Bacteria</taxon>
        <taxon>Pseudomonadati</taxon>
        <taxon>Planctomycetota</taxon>
        <taxon>Planctomycetia</taxon>
        <taxon>Planctomycetales</taxon>
        <taxon>Planctomycetaceae</taxon>
        <taxon>Stratiformator</taxon>
    </lineage>
</organism>
<feature type="compositionally biased region" description="Low complexity" evidence="2">
    <location>
        <begin position="55"/>
        <end position="69"/>
    </location>
</feature>
<dbReference type="Proteomes" id="UP000317318">
    <property type="component" value="Chromosome"/>
</dbReference>
<dbReference type="EMBL" id="CP036268">
    <property type="protein sequence ID" value="QDT39743.1"/>
    <property type="molecule type" value="Genomic_DNA"/>
</dbReference>
<evidence type="ECO:0000256" key="2">
    <source>
        <dbReference type="SAM" id="MobiDB-lite"/>
    </source>
</evidence>
<sequence length="147" mass="15280">MATDTDRPATQPAKVSFPPHSGTGPPAPHSGTVPPAPHSGTVPPAGGGATASRSPVGAEPGAVGEAAAPHTDPLPQAQNPVTGYPGAGEFERLRRAAPAIERIYNRLAQYRMLDGEIEKREAQLRQLQDEHAGLAQEMLADLDEIGL</sequence>
<gene>
    <name evidence="3" type="ORF">Pan189_41520</name>
</gene>
<evidence type="ECO:0000313" key="4">
    <source>
        <dbReference type="Proteomes" id="UP000317318"/>
    </source>
</evidence>
<proteinExistence type="predicted"/>
<protein>
    <submittedName>
        <fullName evidence="3">Uncharacterized protein</fullName>
    </submittedName>
</protein>
<dbReference type="KEGG" id="svp:Pan189_41520"/>
<feature type="region of interest" description="Disordered" evidence="2">
    <location>
        <begin position="1"/>
        <end position="87"/>
    </location>
</feature>
<keyword evidence="1" id="KW-0175">Coiled coil</keyword>
<evidence type="ECO:0000256" key="1">
    <source>
        <dbReference type="SAM" id="Coils"/>
    </source>
</evidence>
<reference evidence="3 4" key="1">
    <citation type="submission" date="2019-02" db="EMBL/GenBank/DDBJ databases">
        <title>Deep-cultivation of Planctomycetes and their phenomic and genomic characterization uncovers novel biology.</title>
        <authorList>
            <person name="Wiegand S."/>
            <person name="Jogler M."/>
            <person name="Boedeker C."/>
            <person name="Pinto D."/>
            <person name="Vollmers J."/>
            <person name="Rivas-Marin E."/>
            <person name="Kohn T."/>
            <person name="Peeters S.H."/>
            <person name="Heuer A."/>
            <person name="Rast P."/>
            <person name="Oberbeckmann S."/>
            <person name="Bunk B."/>
            <person name="Jeske O."/>
            <person name="Meyerdierks A."/>
            <person name="Storesund J.E."/>
            <person name="Kallscheuer N."/>
            <person name="Luecker S."/>
            <person name="Lage O.M."/>
            <person name="Pohl T."/>
            <person name="Merkel B.J."/>
            <person name="Hornburger P."/>
            <person name="Mueller R.-W."/>
            <person name="Bruemmer F."/>
            <person name="Labrenz M."/>
            <person name="Spormann A.M."/>
            <person name="Op den Camp H."/>
            <person name="Overmann J."/>
            <person name="Amann R."/>
            <person name="Jetten M.S.M."/>
            <person name="Mascher T."/>
            <person name="Medema M.H."/>
            <person name="Devos D.P."/>
            <person name="Kaster A.-K."/>
            <person name="Ovreas L."/>
            <person name="Rohde M."/>
            <person name="Galperin M.Y."/>
            <person name="Jogler C."/>
        </authorList>
    </citation>
    <scope>NUCLEOTIDE SEQUENCE [LARGE SCALE GENOMIC DNA]</scope>
    <source>
        <strain evidence="3 4">Pan189</strain>
    </source>
</reference>
<feature type="coiled-coil region" evidence="1">
    <location>
        <begin position="110"/>
        <end position="137"/>
    </location>
</feature>
<keyword evidence="4" id="KW-1185">Reference proteome</keyword>
<accession>A0A517R7E0</accession>
<name>A0A517R7E0_9PLAN</name>
<evidence type="ECO:0000313" key="3">
    <source>
        <dbReference type="EMBL" id="QDT39743.1"/>
    </source>
</evidence>
<dbReference type="AlphaFoldDB" id="A0A517R7E0"/>